<name>A0A9Y2F500_9SPHN</name>
<evidence type="ECO:0000313" key="3">
    <source>
        <dbReference type="Proteomes" id="UP001231445"/>
    </source>
</evidence>
<dbReference type="EMBL" id="CP127221">
    <property type="protein sequence ID" value="WIW95648.1"/>
    <property type="molecule type" value="Genomic_DNA"/>
</dbReference>
<feature type="signal peptide" evidence="1">
    <location>
        <begin position="1"/>
        <end position="21"/>
    </location>
</feature>
<gene>
    <name evidence="2" type="ORF">QQX03_00630</name>
</gene>
<keyword evidence="3" id="KW-1185">Reference proteome</keyword>
<organism evidence="2 3">
    <name type="scientific">Altererythrobacter rubellus</name>
    <dbReference type="NCBI Taxonomy" id="2173831"/>
    <lineage>
        <taxon>Bacteria</taxon>
        <taxon>Pseudomonadati</taxon>
        <taxon>Pseudomonadota</taxon>
        <taxon>Alphaproteobacteria</taxon>
        <taxon>Sphingomonadales</taxon>
        <taxon>Erythrobacteraceae</taxon>
        <taxon>Altererythrobacter</taxon>
    </lineage>
</organism>
<evidence type="ECO:0000313" key="2">
    <source>
        <dbReference type="EMBL" id="WIW95648.1"/>
    </source>
</evidence>
<sequence length="204" mass="21815">MKKMILAFVATLLAACSANNAEAPGGTGEPAVAHNESEWILWALTTAAPSFIGDNATVIAPDGTVLQEGTNGWTCQSASPMPMPDTGYATVREAVPACSDEAAQAWMKAYMAGEQPALETDGWMWMLHGDMGADNFDHTAMSIEEANPAHWIVSGPHLMMMPADVSTIANTTTDFTSGAPYLMFKGTGFDHLMIPLEGYYDFQN</sequence>
<keyword evidence="1" id="KW-0732">Signal</keyword>
<feature type="chain" id="PRO_5040761422" evidence="1">
    <location>
        <begin position="22"/>
        <end position="204"/>
    </location>
</feature>
<proteinExistence type="predicted"/>
<dbReference type="KEGG" id="arue:QQX03_00630"/>
<dbReference type="RefSeq" id="WP_285975963.1">
    <property type="nucleotide sequence ID" value="NZ_CP127221.1"/>
</dbReference>
<protein>
    <submittedName>
        <fullName evidence="2">Uncharacterized protein</fullName>
    </submittedName>
</protein>
<evidence type="ECO:0000256" key="1">
    <source>
        <dbReference type="SAM" id="SignalP"/>
    </source>
</evidence>
<reference evidence="2 3" key="1">
    <citation type="submission" date="2023-06" db="EMBL/GenBank/DDBJ databases">
        <title>Altererythrobacter rubellus NBRC 112769 genome.</title>
        <authorList>
            <person name="Zhang K."/>
        </authorList>
    </citation>
    <scope>NUCLEOTIDE SEQUENCE [LARGE SCALE GENOMIC DNA]</scope>
    <source>
        <strain evidence="2 3">NBRC 112769</strain>
    </source>
</reference>
<accession>A0A9Y2F500</accession>
<dbReference type="AlphaFoldDB" id="A0A9Y2F500"/>
<dbReference type="PROSITE" id="PS51257">
    <property type="entry name" value="PROKAR_LIPOPROTEIN"/>
    <property type="match status" value="1"/>
</dbReference>
<dbReference type="Proteomes" id="UP001231445">
    <property type="component" value="Chromosome"/>
</dbReference>